<evidence type="ECO:0000256" key="6">
    <source>
        <dbReference type="ARBA" id="ARBA00022723"/>
    </source>
</evidence>
<dbReference type="InterPro" id="IPR041679">
    <property type="entry name" value="DNA2/NAM7-like_C"/>
</dbReference>
<evidence type="ECO:0000256" key="17">
    <source>
        <dbReference type="ARBA" id="ARBA00023242"/>
    </source>
</evidence>
<evidence type="ECO:0000256" key="3">
    <source>
        <dbReference type="ARBA" id="ARBA00022485"/>
    </source>
</evidence>
<name>A0AAD5TEN3_9FUNG</name>
<dbReference type="GO" id="GO:0006281">
    <property type="term" value="P:DNA repair"/>
    <property type="evidence" value="ECO:0007669"/>
    <property type="project" value="UniProtKB-KW"/>
</dbReference>
<evidence type="ECO:0000256" key="11">
    <source>
        <dbReference type="ARBA" id="ARBA00022806"/>
    </source>
</evidence>
<dbReference type="GO" id="GO:0017116">
    <property type="term" value="F:single-stranded DNA helicase activity"/>
    <property type="evidence" value="ECO:0007669"/>
    <property type="project" value="UniProtKB-UniRule"/>
</dbReference>
<keyword evidence="14 20" id="KW-0411">Iron-sulfur</keyword>
<keyword evidence="13 20" id="KW-0408">Iron</keyword>
<sequence length="1503" mass="167705">MHNMPPPPPRIMPIDSVKQTGTRSTQPYRPIAAAANGSDQAHYSSDTLSSSSNGVILSNFLKANDNPFISSDIPIPVTSSDSKISKLWNKSSDNQSFAPNTNFSPNEFDEEHLPKIIASCATPHTKKARDTLKRSTSSLSVQNETSSPFVQERRAKRHLSNSNGLNKFNSTLASLYDSLKQEEQQQNVSSLNPFSTRDVNSLVMASDQIAVNQKALKRLSPPAATNSVNAVAIVSLTKSNLSNLSSLCNELETATVHTPTITIEPYGGGGCDPVNNSNPRTTAGGFDEFNDFGDDDADCLTALAAFEMQFDVRTKPVSLNTAAAQNFCNINNNHNNNFENNIVASNSGVFPTAAAGVSRILFPKPVFEVDEFDDSEFDDLSSIYNVIDDAMKVVDTKVGHGNEWHILPQVSVKTAKEEQQQPKFFYEQAKTMKRVNFRRFLVLQVHCEEKHAGFVEKVLRLFEESSLQEVTAKLCETWNTTEVEAGSYVHIIESPKPPQTNTMITISDAQNYIITNPDTLVSATHVADSFDCIRKSVFQNMCRVSNESNSAMVYGSMLHEVFQNCLLRGDFSNTVVSAEIASVIQNGLEDLWSIGETEETALVALMEQSRDMERWWALFGGNDIKPNAIIQALHSNPREKTRACISKVLDIEEHIWSPNWGIKGNIDASIEIKTQVGNKPPNTHIMPFELKTGKVTGAVAHQAQALLYNLMMQDRYDVDIHGSLLFYLKTQEITKLPYIRNEMQGIIMKRNELAWYIANRALPPVIQNERKCGNCYSVNVCAVYHKSVEGGTGKTSGFENLFNKTTGHMSDLDSTFFKKWDALLAKEEGDVQSLRKEIWTLTAAEREKNGSMIIVKDQGCSDNSSSVSRFTYTMRKSKASKIHDTAESFLSTQLSQGDPIVISSEYGHYALAIGFLTQIGSEEIIVSVDRQLKGFPNRLPQYKQDTNQTFGGIKMNMFGKVSVERSVTAMMKEETTYRVDKDELSAGLALIRGNLLNLFTLDGDEKRRRLVVHLGVPSFRQLEEDETRTVDEDVNMNADQKQAVKQVLAANDYSLILGMPGTGKTTTISKIIKTLVTRGKSVLLTAYTHSAVDNVLLKLKSDGVDFLRLGKTCVHPELQKKQKLSTVDDVRDFYEGKLVVATTCLGIKHGIFLKRKFDYCIVDEASQLTLPVCLGPLRFAEVFILVGDHYQLPPLVKNVEARAMGLSQSLFRLLTEAHPASVTTLHYQYRMCAEIMEISNLLIYGSRLKCGNETVARSMLRINEVAGSVEFHNLNSKCICSVNECWIQHVVNAHRRVVFVNTDGIPGFEKSGQLLQNNVEADLVGQVVKFLRLSGVEQDEIGVMSPYRLQLKLIRHELECWGESEVETLTVDKSQGRDKAAIIVSLVRSNSKGNVGELLRDWRRLNVAFTRAKQKLIIFGSKSTLNQSLVFSDFLKLMDERRWIIDLDTDAHLVHENLRPDSVKTLDFVKHQGFERTVKVNRVSCESVSKSFPLARNILSEIL</sequence>
<evidence type="ECO:0000256" key="1">
    <source>
        <dbReference type="ARBA" id="ARBA00001966"/>
    </source>
</evidence>
<dbReference type="SUPFAM" id="SSF52540">
    <property type="entry name" value="P-loop containing nucleoside triphosphate hydrolases"/>
    <property type="match status" value="1"/>
</dbReference>
<accession>A0AAD5TEN3</accession>
<dbReference type="InterPro" id="IPR027417">
    <property type="entry name" value="P-loop_NTPase"/>
</dbReference>
<evidence type="ECO:0000256" key="18">
    <source>
        <dbReference type="ARBA" id="ARBA00023268"/>
    </source>
</evidence>
<evidence type="ECO:0000256" key="8">
    <source>
        <dbReference type="ARBA" id="ARBA00022759"/>
    </source>
</evidence>
<organism evidence="26 27">
    <name type="scientific">Physocladia obscura</name>
    <dbReference type="NCBI Taxonomy" id="109957"/>
    <lineage>
        <taxon>Eukaryota</taxon>
        <taxon>Fungi</taxon>
        <taxon>Fungi incertae sedis</taxon>
        <taxon>Chytridiomycota</taxon>
        <taxon>Chytridiomycota incertae sedis</taxon>
        <taxon>Chytridiomycetes</taxon>
        <taxon>Chytridiales</taxon>
        <taxon>Chytriomycetaceae</taxon>
        <taxon>Physocladia</taxon>
    </lineage>
</organism>
<evidence type="ECO:0000259" key="25">
    <source>
        <dbReference type="Pfam" id="PF13087"/>
    </source>
</evidence>
<feature type="region of interest" description="Disordered" evidence="21">
    <location>
        <begin position="133"/>
        <end position="164"/>
    </location>
</feature>
<keyword evidence="11 20" id="KW-0347">Helicase</keyword>
<dbReference type="GO" id="GO:0005634">
    <property type="term" value="C:nucleus"/>
    <property type="evidence" value="ECO:0007669"/>
    <property type="project" value="UniProtKB-SubCell"/>
</dbReference>
<comment type="similarity">
    <text evidence="2 20">Belongs to the DNA2/NAM7 helicase family.</text>
</comment>
<evidence type="ECO:0000256" key="9">
    <source>
        <dbReference type="ARBA" id="ARBA00022763"/>
    </source>
</evidence>
<evidence type="ECO:0000256" key="19">
    <source>
        <dbReference type="ARBA" id="ARBA00047995"/>
    </source>
</evidence>
<keyword evidence="5 20" id="KW-0540">Nuclease</keyword>
<evidence type="ECO:0000259" key="23">
    <source>
        <dbReference type="Pfam" id="PF08696"/>
    </source>
</evidence>
<keyword evidence="18 20" id="KW-0511">Multifunctional enzyme</keyword>
<dbReference type="FunFam" id="3.40.50.300:FF:001170">
    <property type="entry name" value="DNA replication helicase Dna2"/>
    <property type="match status" value="1"/>
</dbReference>
<dbReference type="CDD" id="cd22318">
    <property type="entry name" value="DNA2_N-like"/>
    <property type="match status" value="1"/>
</dbReference>
<keyword evidence="4 20" id="KW-0235">DNA replication</keyword>
<keyword evidence="20" id="KW-0158">Chromosome</keyword>
<evidence type="ECO:0000256" key="10">
    <source>
        <dbReference type="ARBA" id="ARBA00022801"/>
    </source>
</evidence>
<dbReference type="GO" id="GO:0051539">
    <property type="term" value="F:4 iron, 4 sulfur cluster binding"/>
    <property type="evidence" value="ECO:0007669"/>
    <property type="project" value="UniProtKB-UniRule"/>
</dbReference>
<evidence type="ECO:0000256" key="14">
    <source>
        <dbReference type="ARBA" id="ARBA00023014"/>
    </source>
</evidence>
<dbReference type="Pfam" id="PF13087">
    <property type="entry name" value="AAA_12"/>
    <property type="match status" value="1"/>
</dbReference>
<dbReference type="InterPro" id="IPR041677">
    <property type="entry name" value="DNA2/NAM7_AAA_11"/>
</dbReference>
<reference evidence="26" key="1">
    <citation type="submission" date="2020-05" db="EMBL/GenBank/DDBJ databases">
        <title>Phylogenomic resolution of chytrid fungi.</title>
        <authorList>
            <person name="Stajich J.E."/>
            <person name="Amses K."/>
            <person name="Simmons R."/>
            <person name="Seto K."/>
            <person name="Myers J."/>
            <person name="Bonds A."/>
            <person name="Quandt C.A."/>
            <person name="Barry K."/>
            <person name="Liu P."/>
            <person name="Grigoriev I."/>
            <person name="Longcore J.E."/>
            <person name="James T.Y."/>
        </authorList>
    </citation>
    <scope>NUCLEOTIDE SEQUENCE</scope>
    <source>
        <strain evidence="26">JEL0513</strain>
    </source>
</reference>
<feature type="domain" description="DUF83" evidence="22">
    <location>
        <begin position="683"/>
        <end position="782"/>
    </location>
</feature>
<keyword evidence="17 20" id="KW-0539">Nucleus</keyword>
<dbReference type="EC" id="3.6.4.12" evidence="20"/>
<keyword evidence="15 20" id="KW-0238">DNA-binding</keyword>
<feature type="domain" description="DNA2/NAM7 helicase-like C-terminal" evidence="25">
    <location>
        <begin position="1206"/>
        <end position="1422"/>
    </location>
</feature>
<evidence type="ECO:0000256" key="21">
    <source>
        <dbReference type="SAM" id="MobiDB-lite"/>
    </source>
</evidence>
<dbReference type="InterPro" id="IPR014808">
    <property type="entry name" value="DNA_replication_fac_Dna2_N"/>
</dbReference>
<evidence type="ECO:0000256" key="13">
    <source>
        <dbReference type="ARBA" id="ARBA00023004"/>
    </source>
</evidence>
<evidence type="ECO:0000256" key="4">
    <source>
        <dbReference type="ARBA" id="ARBA00022705"/>
    </source>
</evidence>
<keyword evidence="12 20" id="KW-0067">ATP-binding</keyword>
<dbReference type="Proteomes" id="UP001211907">
    <property type="component" value="Unassembled WGS sequence"/>
</dbReference>
<evidence type="ECO:0000256" key="16">
    <source>
        <dbReference type="ARBA" id="ARBA00023204"/>
    </source>
</evidence>
<dbReference type="GO" id="GO:0033567">
    <property type="term" value="P:DNA replication, Okazaki fragment processing"/>
    <property type="evidence" value="ECO:0007669"/>
    <property type="project" value="UniProtKB-UniRule"/>
</dbReference>
<dbReference type="CDD" id="cd18041">
    <property type="entry name" value="DEXXQc_DNA2"/>
    <property type="match status" value="1"/>
</dbReference>
<dbReference type="GO" id="GO:0071932">
    <property type="term" value="P:replication fork reversal"/>
    <property type="evidence" value="ECO:0007669"/>
    <property type="project" value="TreeGrafter"/>
</dbReference>
<keyword evidence="9 20" id="KW-0227">DNA damage</keyword>
<comment type="catalytic activity">
    <reaction evidence="19 20">
        <text>ATP + H2O = ADP + phosphate + H(+)</text>
        <dbReference type="Rhea" id="RHEA:13065"/>
        <dbReference type="ChEBI" id="CHEBI:15377"/>
        <dbReference type="ChEBI" id="CHEBI:15378"/>
        <dbReference type="ChEBI" id="CHEBI:30616"/>
        <dbReference type="ChEBI" id="CHEBI:43474"/>
        <dbReference type="ChEBI" id="CHEBI:456216"/>
        <dbReference type="EC" id="3.6.4.12"/>
    </reaction>
</comment>
<dbReference type="GO" id="GO:0003677">
    <property type="term" value="F:DNA binding"/>
    <property type="evidence" value="ECO:0007669"/>
    <property type="project" value="UniProtKB-UniRule"/>
</dbReference>
<comment type="subcellular location">
    <subcellularLocation>
        <location evidence="20">Nucleus</location>
    </subcellularLocation>
    <subcellularLocation>
        <location evidence="20">Chromosome</location>
    </subcellularLocation>
</comment>
<dbReference type="GO" id="GO:0005524">
    <property type="term" value="F:ATP binding"/>
    <property type="evidence" value="ECO:0007669"/>
    <property type="project" value="UniProtKB-UniRule"/>
</dbReference>
<dbReference type="PANTHER" id="PTHR10887:SF433">
    <property type="entry name" value="DNA REPLICATION ATP-DEPENDENT HELICASE_NUCLEASE DNA2"/>
    <property type="match status" value="1"/>
</dbReference>
<evidence type="ECO:0000256" key="20">
    <source>
        <dbReference type="RuleBase" id="RU367041"/>
    </source>
</evidence>
<dbReference type="GO" id="GO:0046872">
    <property type="term" value="F:metal ion binding"/>
    <property type="evidence" value="ECO:0007669"/>
    <property type="project" value="UniProtKB-UniRule"/>
</dbReference>
<dbReference type="EC" id="3.1.-.-" evidence="20"/>
<feature type="domain" description="DNA2/NAM7 helicase helicase" evidence="24">
    <location>
        <begin position="1118"/>
        <end position="1197"/>
    </location>
</feature>
<dbReference type="InterPro" id="IPR047187">
    <property type="entry name" value="SF1_C_Upf1"/>
</dbReference>
<dbReference type="CDD" id="cd18808">
    <property type="entry name" value="SF1_C_Upf1"/>
    <property type="match status" value="1"/>
</dbReference>
<proteinExistence type="inferred from homology"/>
<dbReference type="InterPro" id="IPR022765">
    <property type="entry name" value="Dna2/Cas4_DUF83"/>
</dbReference>
<dbReference type="Pfam" id="PF01930">
    <property type="entry name" value="Cas_Cas4"/>
    <property type="match status" value="1"/>
</dbReference>
<keyword evidence="3 20" id="KW-0004">4Fe-4S</keyword>
<feature type="region of interest" description="Disordered" evidence="21">
    <location>
        <begin position="1"/>
        <end position="24"/>
    </location>
</feature>
<dbReference type="InterPro" id="IPR026851">
    <property type="entry name" value="Dna2/JHS1_DEXXQ-box"/>
</dbReference>
<evidence type="ECO:0000313" key="26">
    <source>
        <dbReference type="EMBL" id="KAJ3139764.1"/>
    </source>
</evidence>
<keyword evidence="16 20" id="KW-0234">DNA repair</keyword>
<keyword evidence="27" id="KW-1185">Reference proteome</keyword>
<gene>
    <name evidence="26" type="primary">DNA2</name>
    <name evidence="26" type="ORF">HK100_011106</name>
</gene>
<evidence type="ECO:0000256" key="7">
    <source>
        <dbReference type="ARBA" id="ARBA00022741"/>
    </source>
</evidence>
<feature type="compositionally biased region" description="Polar residues" evidence="21">
    <location>
        <begin position="134"/>
        <end position="149"/>
    </location>
</feature>
<evidence type="ECO:0000256" key="2">
    <source>
        <dbReference type="ARBA" id="ARBA00007913"/>
    </source>
</evidence>
<dbReference type="Gene3D" id="3.40.50.300">
    <property type="entry name" value="P-loop containing nucleotide triphosphate hydrolases"/>
    <property type="match status" value="2"/>
</dbReference>
<dbReference type="InterPro" id="IPR011604">
    <property type="entry name" value="PDDEXK-like_dom_sf"/>
</dbReference>
<feature type="compositionally biased region" description="Pro residues" evidence="21">
    <location>
        <begin position="1"/>
        <end position="11"/>
    </location>
</feature>
<dbReference type="PANTHER" id="PTHR10887">
    <property type="entry name" value="DNA2/NAM7 HELICASE FAMILY"/>
    <property type="match status" value="1"/>
</dbReference>
<dbReference type="FunFam" id="3.40.50.300:FF:000789">
    <property type="entry name" value="DNA replication ATP-dependent helicase/nuclease DNA2"/>
    <property type="match status" value="1"/>
</dbReference>
<dbReference type="Pfam" id="PF13086">
    <property type="entry name" value="AAA_11"/>
    <property type="match status" value="1"/>
</dbReference>
<keyword evidence="7 20" id="KW-0547">Nucleotide-binding</keyword>
<keyword evidence="6 20" id="KW-0479">Metal-binding</keyword>
<comment type="cofactor">
    <cofactor evidence="1">
        <name>[4Fe-4S] cluster</name>
        <dbReference type="ChEBI" id="CHEBI:49883"/>
    </cofactor>
</comment>
<dbReference type="GO" id="GO:0017108">
    <property type="term" value="F:5'-flap endonuclease activity"/>
    <property type="evidence" value="ECO:0007669"/>
    <property type="project" value="UniProtKB-UniRule"/>
</dbReference>
<dbReference type="Pfam" id="PF08696">
    <property type="entry name" value="Dna2"/>
    <property type="match status" value="1"/>
</dbReference>
<keyword evidence="10 20" id="KW-0378">Hydrolase</keyword>
<dbReference type="GO" id="GO:0005737">
    <property type="term" value="C:cytoplasm"/>
    <property type="evidence" value="ECO:0007669"/>
    <property type="project" value="TreeGrafter"/>
</dbReference>
<evidence type="ECO:0000259" key="24">
    <source>
        <dbReference type="Pfam" id="PF13086"/>
    </source>
</evidence>
<feature type="domain" description="DNA replication factor Dna2 N-terminal" evidence="23">
    <location>
        <begin position="465"/>
        <end position="671"/>
    </location>
</feature>
<evidence type="ECO:0000259" key="22">
    <source>
        <dbReference type="Pfam" id="PF01930"/>
    </source>
</evidence>
<dbReference type="GO" id="GO:0005694">
    <property type="term" value="C:chromosome"/>
    <property type="evidence" value="ECO:0007669"/>
    <property type="project" value="UniProtKB-SubCell"/>
</dbReference>
<evidence type="ECO:0000256" key="12">
    <source>
        <dbReference type="ARBA" id="ARBA00022840"/>
    </source>
</evidence>
<dbReference type="InterPro" id="IPR045055">
    <property type="entry name" value="DNA2/NAM7-like"/>
</dbReference>
<comment type="function">
    <text evidence="20">Key enzyme involved in DNA replication and DNA repair. Involved in Okazaki fragments processing by cleaving long flaps that escape FEN1: flaps that are longer than 27 nucleotides are coated by replication protein A complex (RPA), leading to recruit DNA2 which cleaves the flap until it is too short to bind RPA and becomes a substrate for FEN1. Also involved in 5'-end resection of DNA during double-strand break (DSB) repair by mediating the cleavage of 5'-ssDNA.</text>
</comment>
<dbReference type="EMBL" id="JADGJH010000065">
    <property type="protein sequence ID" value="KAJ3139764.1"/>
    <property type="molecule type" value="Genomic_DNA"/>
</dbReference>
<comment type="caution">
    <text evidence="26">The sequence shown here is derived from an EMBL/GenBank/DDBJ whole genome shotgun (WGS) entry which is preliminary data.</text>
</comment>
<evidence type="ECO:0000313" key="27">
    <source>
        <dbReference type="Proteomes" id="UP001211907"/>
    </source>
</evidence>
<dbReference type="Gene3D" id="3.90.320.10">
    <property type="match status" value="1"/>
</dbReference>
<evidence type="ECO:0000256" key="15">
    <source>
        <dbReference type="ARBA" id="ARBA00023125"/>
    </source>
</evidence>
<keyword evidence="8" id="KW-0255">Endonuclease</keyword>
<protein>
    <recommendedName>
        <fullName evidence="20">DNA replication ATP-dependent helicase/nuclease</fullName>
        <ecNumber evidence="20">3.1.-.-</ecNumber>
        <ecNumber evidence="20">3.6.4.12</ecNumber>
    </recommendedName>
</protein>
<evidence type="ECO:0000256" key="5">
    <source>
        <dbReference type="ARBA" id="ARBA00022722"/>
    </source>
</evidence>